<dbReference type="InterPro" id="IPR032675">
    <property type="entry name" value="LRR_dom_sf"/>
</dbReference>
<feature type="domain" description="Disease resistance N-terminal" evidence="5">
    <location>
        <begin position="6"/>
        <end position="88"/>
    </location>
</feature>
<dbReference type="SUPFAM" id="SSF52540">
    <property type="entry name" value="P-loop containing nucleoside triphosphate hydrolases"/>
    <property type="match status" value="1"/>
</dbReference>
<dbReference type="FunFam" id="3.40.50.300:FF:001091">
    <property type="entry name" value="Probable disease resistance protein At1g61300"/>
    <property type="match status" value="1"/>
</dbReference>
<dbReference type="Gene3D" id="1.10.8.430">
    <property type="entry name" value="Helical domain of apoptotic protease-activating factors"/>
    <property type="match status" value="1"/>
</dbReference>
<dbReference type="Proteomes" id="UP000501690">
    <property type="component" value="Linkage Group LG10"/>
</dbReference>
<dbReference type="InterPro" id="IPR044974">
    <property type="entry name" value="Disease_R_plants"/>
</dbReference>
<evidence type="ECO:0000259" key="5">
    <source>
        <dbReference type="Pfam" id="PF18052"/>
    </source>
</evidence>
<feature type="domain" description="NB-ARC" evidence="4">
    <location>
        <begin position="168"/>
        <end position="340"/>
    </location>
</feature>
<accession>A0A4D6NHM0</accession>
<keyword evidence="3" id="KW-0611">Plant defense</keyword>
<reference evidence="8 9" key="1">
    <citation type="submission" date="2019-04" db="EMBL/GenBank/DDBJ databases">
        <title>An improved genome assembly and genetic linkage map for asparagus bean, Vigna unguiculata ssp. sesquipedialis.</title>
        <authorList>
            <person name="Xia Q."/>
            <person name="Zhang R."/>
            <person name="Dong Y."/>
        </authorList>
    </citation>
    <scope>NUCLEOTIDE SEQUENCE [LARGE SCALE GENOMIC DNA]</scope>
    <source>
        <tissue evidence="8">Leaf</tissue>
    </source>
</reference>
<evidence type="ECO:0000256" key="2">
    <source>
        <dbReference type="ARBA" id="ARBA00022741"/>
    </source>
</evidence>
<dbReference type="Gene3D" id="1.20.5.4130">
    <property type="match status" value="1"/>
</dbReference>
<feature type="domain" description="Disease resistance protein winged helix" evidence="6">
    <location>
        <begin position="421"/>
        <end position="497"/>
    </location>
</feature>
<dbReference type="Gene3D" id="3.80.10.10">
    <property type="entry name" value="Ribonuclease Inhibitor"/>
    <property type="match status" value="1"/>
</dbReference>
<dbReference type="EMBL" id="CP039354">
    <property type="protein sequence ID" value="QCE12858.1"/>
    <property type="molecule type" value="Genomic_DNA"/>
</dbReference>
<dbReference type="Gene3D" id="3.40.50.300">
    <property type="entry name" value="P-loop containing nucleotide triphosphate hydrolases"/>
    <property type="match status" value="1"/>
</dbReference>
<keyword evidence="1" id="KW-0677">Repeat</keyword>
<dbReference type="Pfam" id="PF00931">
    <property type="entry name" value="NB-ARC"/>
    <property type="match status" value="1"/>
</dbReference>
<gene>
    <name evidence="8" type="ORF">DEO72_LG10g4108</name>
</gene>
<dbReference type="SUPFAM" id="SSF52058">
    <property type="entry name" value="L domain-like"/>
    <property type="match status" value="1"/>
</dbReference>
<dbReference type="Pfam" id="PF23559">
    <property type="entry name" value="WHD_DRP"/>
    <property type="match status" value="1"/>
</dbReference>
<dbReference type="GO" id="GO:0098542">
    <property type="term" value="P:defense response to other organism"/>
    <property type="evidence" value="ECO:0007669"/>
    <property type="project" value="TreeGrafter"/>
</dbReference>
<dbReference type="InterPro" id="IPR041118">
    <property type="entry name" value="Rx_N"/>
</dbReference>
<keyword evidence="2" id="KW-0547">Nucleotide-binding</keyword>
<proteinExistence type="predicted"/>
<dbReference type="AlphaFoldDB" id="A0A4D6NHM0"/>
<evidence type="ECO:0000259" key="4">
    <source>
        <dbReference type="Pfam" id="PF00931"/>
    </source>
</evidence>
<dbReference type="GO" id="GO:0043531">
    <property type="term" value="F:ADP binding"/>
    <property type="evidence" value="ECO:0007669"/>
    <property type="project" value="InterPro"/>
</dbReference>
<dbReference type="InterPro" id="IPR002182">
    <property type="entry name" value="NB-ARC"/>
</dbReference>
<organism evidence="8 9">
    <name type="scientific">Vigna unguiculata</name>
    <name type="common">Cowpea</name>
    <dbReference type="NCBI Taxonomy" id="3917"/>
    <lineage>
        <taxon>Eukaryota</taxon>
        <taxon>Viridiplantae</taxon>
        <taxon>Streptophyta</taxon>
        <taxon>Embryophyta</taxon>
        <taxon>Tracheophyta</taxon>
        <taxon>Spermatophyta</taxon>
        <taxon>Magnoliopsida</taxon>
        <taxon>eudicotyledons</taxon>
        <taxon>Gunneridae</taxon>
        <taxon>Pentapetalae</taxon>
        <taxon>rosids</taxon>
        <taxon>fabids</taxon>
        <taxon>Fabales</taxon>
        <taxon>Fabaceae</taxon>
        <taxon>Papilionoideae</taxon>
        <taxon>50 kb inversion clade</taxon>
        <taxon>NPAAA clade</taxon>
        <taxon>indigoferoid/millettioid clade</taxon>
        <taxon>Phaseoleae</taxon>
        <taxon>Vigna</taxon>
    </lineage>
</organism>
<dbReference type="Gene3D" id="1.10.10.10">
    <property type="entry name" value="Winged helix-like DNA-binding domain superfamily/Winged helix DNA-binding domain"/>
    <property type="match status" value="1"/>
</dbReference>
<evidence type="ECO:0000256" key="1">
    <source>
        <dbReference type="ARBA" id="ARBA00022737"/>
    </source>
</evidence>
<protein>
    <submittedName>
        <fullName evidence="8">Disease resistance protein RPM1</fullName>
    </submittedName>
</protein>
<dbReference type="InterPro" id="IPR058922">
    <property type="entry name" value="WHD_DRP"/>
</dbReference>
<dbReference type="PANTHER" id="PTHR23155:SF1193">
    <property type="entry name" value="DISEASE RESISTANCE PROTEIN RPP13-RELATED"/>
    <property type="match status" value="1"/>
</dbReference>
<dbReference type="PANTHER" id="PTHR23155">
    <property type="entry name" value="DISEASE RESISTANCE PROTEIN RP"/>
    <property type="match status" value="1"/>
</dbReference>
<evidence type="ECO:0000313" key="8">
    <source>
        <dbReference type="EMBL" id="QCE12858.1"/>
    </source>
</evidence>
<dbReference type="Pfam" id="PF18052">
    <property type="entry name" value="Rx_N"/>
    <property type="match status" value="1"/>
</dbReference>
<dbReference type="PRINTS" id="PR00364">
    <property type="entry name" value="DISEASERSIST"/>
</dbReference>
<dbReference type="InterPro" id="IPR055414">
    <property type="entry name" value="LRR_R13L4/SHOC2-like"/>
</dbReference>
<feature type="domain" description="Disease resistance R13L4/SHOC-2-like LRR" evidence="7">
    <location>
        <begin position="548"/>
        <end position="749"/>
    </location>
</feature>
<name>A0A4D6NHM0_VIGUN</name>
<dbReference type="Pfam" id="PF23598">
    <property type="entry name" value="LRR_14"/>
    <property type="match status" value="1"/>
</dbReference>
<evidence type="ECO:0000259" key="7">
    <source>
        <dbReference type="Pfam" id="PF23598"/>
    </source>
</evidence>
<dbReference type="InterPro" id="IPR042197">
    <property type="entry name" value="Apaf_helical"/>
</dbReference>
<dbReference type="FunFam" id="1.10.10.10:FF:000322">
    <property type="entry name" value="Probable disease resistance protein At1g63360"/>
    <property type="match status" value="1"/>
</dbReference>
<dbReference type="CDD" id="cd14798">
    <property type="entry name" value="RX-CC_like"/>
    <property type="match status" value="1"/>
</dbReference>
<sequence>MADTIVVFLIDKLTRLLVEEAKLLAGVRDQVASLQSELRFMNLFLRNSQGKRKEHDMVAELVSQIRDVAHEAEDVIDTYVAGVIKQSRRNVIGKVGFRGVDHALMLHQVAGKVDGIKARIKEIFDNKQRYGIEDGKRGGEEEAERIRKQRREVEEEEVVGFALDSKVVIEKLTVSDSRLKVVSIVGMGGLGKTTLARKVYNSNRVKNMFPCRAWGYVSNDYRPREFFLSLLKCLLSTSKYSGLFKKREETSVSDEELKMKVRECLNRSKYLVVVDDVWQKQVWNEVKGAFPDDQNGSRILMTTRWAEVASHAGPVPPYALPFLTKEESWELLSKKVFRGEECPSDLESLGKLIAESCDGLPLALIVMAGILGNKKSPRDWSRIKDHVNWHLGRDNTLKDILKLSYDSLPARLKPCFLYFGMYPEDYRIPVKQLIQLWISEGLLTQETSVSQDIPEPEYIAEEYLDELVDRSLIQVVSRTNDGGVKTCRIHDLLRDLCISESREDKFFEVCGEIDFQNLNSCPRKLSLQGTLFHFSSSIVSDYTISATRSLLCFGQEVYKVKANHWRWLLKSFRLARVLDLGRMNVNSLPTDLEKLIHLRYLRIHSHNLETIPPSICRLWNLETLDLRGSPIKSFSGELWQLKQLRHLLLFGPVGLPEMPSESKTMPNLQTLSTVALDPRTTSLLDSRRFPGMTKLGIHYERRDKCNARIQLQSLHRLSHLRKLKVIGTTEIPQNANMFPSNITKISLTKFGFFNSTVMHMLGKLPNLQVLKLSSQTNDTRFDLHCATGGFLQLQVFEMVAIKVKVWRVDRGSMPRVRRLVVRSCKSLTQLPKEVWSLNTLREVQVLWPCTELAKGLQNLVMNNACKLVVYPLSANDELDFLEING</sequence>
<evidence type="ECO:0000259" key="6">
    <source>
        <dbReference type="Pfam" id="PF23559"/>
    </source>
</evidence>
<dbReference type="InterPro" id="IPR036388">
    <property type="entry name" value="WH-like_DNA-bd_sf"/>
</dbReference>
<dbReference type="InterPro" id="IPR027417">
    <property type="entry name" value="P-loop_NTPase"/>
</dbReference>
<evidence type="ECO:0000256" key="3">
    <source>
        <dbReference type="ARBA" id="ARBA00022821"/>
    </source>
</evidence>
<evidence type="ECO:0000313" key="9">
    <source>
        <dbReference type="Proteomes" id="UP000501690"/>
    </source>
</evidence>
<dbReference type="InterPro" id="IPR038005">
    <property type="entry name" value="RX-like_CC"/>
</dbReference>
<keyword evidence="9" id="KW-1185">Reference proteome</keyword>